<sequence length="258" mass="25377">MRPPCTGILAVAAALLLTGCSSGAPADSATPDGLSGDLTVYAAASLSGAFDELAEEFTAAHPGVTVKPISYDGSSVLATQLIGGAPADVFASADEKNMAKVTDAGLADAPVDFAANVMQIVTAPGNPLGLTDLGSLAANDVTVVLCAPEVPCGTASQTLLKNAGVTVAPASEEQNVTAVLTKVTSGEADAGLVYVTDVEAAGDAVTGVPIDGADAATNVYPIAALKDAPNPDAAAAFVDFVTGAKGRAVLEEFGFEAP</sequence>
<feature type="binding site" evidence="4">
    <location>
        <position position="176"/>
    </location>
    <ligand>
        <name>molybdate</name>
        <dbReference type="ChEBI" id="CHEBI:36264"/>
    </ligand>
</feature>
<feature type="binding site" evidence="4">
    <location>
        <position position="74"/>
    </location>
    <ligand>
        <name>molybdate</name>
        <dbReference type="ChEBI" id="CHEBI:36264"/>
    </ligand>
</feature>
<feature type="binding site" evidence="4">
    <location>
        <position position="45"/>
    </location>
    <ligand>
        <name>molybdate</name>
        <dbReference type="ChEBI" id="CHEBI:36264"/>
    </ligand>
</feature>
<evidence type="ECO:0000256" key="4">
    <source>
        <dbReference type="PIRSR" id="PIRSR004846-1"/>
    </source>
</evidence>
<evidence type="ECO:0000313" key="7">
    <source>
        <dbReference type="Proteomes" id="UP000262172"/>
    </source>
</evidence>
<evidence type="ECO:0000313" key="6">
    <source>
        <dbReference type="EMBL" id="REJ03985.1"/>
    </source>
</evidence>
<dbReference type="GO" id="GO:0030973">
    <property type="term" value="F:molybdate ion binding"/>
    <property type="evidence" value="ECO:0007669"/>
    <property type="project" value="TreeGrafter"/>
</dbReference>
<dbReference type="RefSeq" id="WP_116243505.1">
    <property type="nucleotide sequence ID" value="NZ_QUAB01000048.1"/>
</dbReference>
<accession>A0A371NQS2</accession>
<keyword evidence="4" id="KW-0500">Molybdenum</keyword>
<keyword evidence="2 4" id="KW-0479">Metal-binding</keyword>
<dbReference type="PROSITE" id="PS51257">
    <property type="entry name" value="PROKAR_LIPOPROTEIN"/>
    <property type="match status" value="1"/>
</dbReference>
<dbReference type="AlphaFoldDB" id="A0A371NQS2"/>
<dbReference type="PANTHER" id="PTHR30632:SF0">
    <property type="entry name" value="SULFATE-BINDING PROTEIN"/>
    <property type="match status" value="1"/>
</dbReference>
<organism evidence="6 7">
    <name type="scientific">Microbacterium bovistercoris</name>
    <dbReference type="NCBI Taxonomy" id="2293570"/>
    <lineage>
        <taxon>Bacteria</taxon>
        <taxon>Bacillati</taxon>
        <taxon>Actinomycetota</taxon>
        <taxon>Actinomycetes</taxon>
        <taxon>Micrococcales</taxon>
        <taxon>Microbacteriaceae</taxon>
        <taxon>Microbacterium</taxon>
    </lineage>
</organism>
<dbReference type="InterPro" id="IPR050682">
    <property type="entry name" value="ModA/WtpA"/>
</dbReference>
<dbReference type="InterPro" id="IPR005950">
    <property type="entry name" value="ModA"/>
</dbReference>
<dbReference type="Pfam" id="PF13531">
    <property type="entry name" value="SBP_bac_11"/>
    <property type="match status" value="1"/>
</dbReference>
<reference evidence="6 7" key="1">
    <citation type="submission" date="2018-08" db="EMBL/GenBank/DDBJ databases">
        <title>Isolation, diversity and antifungal activity of Actinobacteria from cow dung.</title>
        <authorList>
            <person name="Ling L."/>
        </authorList>
    </citation>
    <scope>NUCLEOTIDE SEQUENCE [LARGE SCALE GENOMIC DNA]</scope>
    <source>
        <strain evidence="6 7">NEAU-LLE</strain>
    </source>
</reference>
<proteinExistence type="inferred from homology"/>
<dbReference type="OrthoDB" id="9785015at2"/>
<dbReference type="GO" id="GO:0015689">
    <property type="term" value="P:molybdate ion transport"/>
    <property type="evidence" value="ECO:0007669"/>
    <property type="project" value="InterPro"/>
</dbReference>
<name>A0A371NQS2_9MICO</name>
<dbReference type="GO" id="GO:0046872">
    <property type="term" value="F:metal ion binding"/>
    <property type="evidence" value="ECO:0007669"/>
    <property type="project" value="UniProtKB-KW"/>
</dbReference>
<feature type="chain" id="PRO_5016604467" evidence="5">
    <location>
        <begin position="27"/>
        <end position="258"/>
    </location>
</feature>
<gene>
    <name evidence="6" type="primary">modA</name>
    <name evidence="6" type="ORF">DY023_16870</name>
</gene>
<evidence type="ECO:0000256" key="2">
    <source>
        <dbReference type="ARBA" id="ARBA00022723"/>
    </source>
</evidence>
<dbReference type="NCBIfam" id="TIGR01256">
    <property type="entry name" value="modA"/>
    <property type="match status" value="1"/>
</dbReference>
<evidence type="ECO:0000256" key="5">
    <source>
        <dbReference type="SAM" id="SignalP"/>
    </source>
</evidence>
<protein>
    <submittedName>
        <fullName evidence="6">Molybdate ABC transporter substrate-binding protein</fullName>
    </submittedName>
</protein>
<dbReference type="SUPFAM" id="SSF53850">
    <property type="entry name" value="Periplasmic binding protein-like II"/>
    <property type="match status" value="1"/>
</dbReference>
<feature type="signal peptide" evidence="5">
    <location>
        <begin position="1"/>
        <end position="26"/>
    </location>
</feature>
<keyword evidence="3 5" id="KW-0732">Signal</keyword>
<dbReference type="PIRSF" id="PIRSF004846">
    <property type="entry name" value="ModA"/>
    <property type="match status" value="1"/>
</dbReference>
<evidence type="ECO:0000256" key="3">
    <source>
        <dbReference type="ARBA" id="ARBA00022729"/>
    </source>
</evidence>
<comment type="similarity">
    <text evidence="1">Belongs to the bacterial solute-binding protein ModA family.</text>
</comment>
<keyword evidence="7" id="KW-1185">Reference proteome</keyword>
<dbReference type="PANTHER" id="PTHR30632">
    <property type="entry name" value="MOLYBDATE-BINDING PERIPLASMIC PROTEIN"/>
    <property type="match status" value="1"/>
</dbReference>
<dbReference type="Gene3D" id="3.40.190.10">
    <property type="entry name" value="Periplasmic binding protein-like II"/>
    <property type="match status" value="2"/>
</dbReference>
<dbReference type="Proteomes" id="UP000262172">
    <property type="component" value="Unassembled WGS sequence"/>
</dbReference>
<dbReference type="EMBL" id="QUAB01000048">
    <property type="protein sequence ID" value="REJ03985.1"/>
    <property type="molecule type" value="Genomic_DNA"/>
</dbReference>
<evidence type="ECO:0000256" key="1">
    <source>
        <dbReference type="ARBA" id="ARBA00009175"/>
    </source>
</evidence>
<comment type="caution">
    <text evidence="6">The sequence shown here is derived from an EMBL/GenBank/DDBJ whole genome shotgun (WGS) entry which is preliminary data.</text>
</comment>
<feature type="binding site" evidence="4">
    <location>
        <position position="194"/>
    </location>
    <ligand>
        <name>molybdate</name>
        <dbReference type="ChEBI" id="CHEBI:36264"/>
    </ligand>
</feature>